<organism evidence="1 2">
    <name type="scientific">Puccinia sorghi</name>
    <dbReference type="NCBI Taxonomy" id="27349"/>
    <lineage>
        <taxon>Eukaryota</taxon>
        <taxon>Fungi</taxon>
        <taxon>Dikarya</taxon>
        <taxon>Basidiomycota</taxon>
        <taxon>Pucciniomycotina</taxon>
        <taxon>Pucciniomycetes</taxon>
        <taxon>Pucciniales</taxon>
        <taxon>Pucciniaceae</taxon>
        <taxon>Puccinia</taxon>
    </lineage>
</organism>
<dbReference type="OrthoDB" id="2517503at2759"/>
<dbReference type="VEuPathDB" id="FungiDB:VP01_7604g1"/>
<proteinExistence type="predicted"/>
<evidence type="ECO:0000313" key="2">
    <source>
        <dbReference type="Proteomes" id="UP000037035"/>
    </source>
</evidence>
<keyword evidence="2" id="KW-1185">Reference proteome</keyword>
<evidence type="ECO:0000313" key="1">
    <source>
        <dbReference type="EMBL" id="KNZ46049.1"/>
    </source>
</evidence>
<comment type="caution">
    <text evidence="1">The sequence shown here is derived from an EMBL/GenBank/DDBJ whole genome shotgun (WGS) entry which is preliminary data.</text>
</comment>
<dbReference type="AlphaFoldDB" id="A0A0L6UBW1"/>
<name>A0A0L6UBW1_9BASI</name>
<reference evidence="1 2" key="1">
    <citation type="submission" date="2015-08" db="EMBL/GenBank/DDBJ databases">
        <title>Next Generation Sequencing and Analysis of the Genome of Puccinia sorghi L Schw, the Causal Agent of Maize Common Rust.</title>
        <authorList>
            <person name="Rochi L."/>
            <person name="Burguener G."/>
            <person name="Darino M."/>
            <person name="Turjanski A."/>
            <person name="Kreff E."/>
            <person name="Dieguez M.J."/>
            <person name="Sacco F."/>
        </authorList>
    </citation>
    <scope>NUCLEOTIDE SEQUENCE [LARGE SCALE GENOMIC DNA]</scope>
    <source>
        <strain evidence="1 2">RO10H11247</strain>
    </source>
</reference>
<protein>
    <submittedName>
        <fullName evidence="1">Uncharacterized protein</fullName>
    </submittedName>
</protein>
<gene>
    <name evidence="1" type="ORF">VP01_7604g1</name>
</gene>
<sequence length="155" mass="17943">MWIKLESNYQSKAIANQAKVYNDFLALKFKGTNIDQFIADLTSHISSISSVGLRIGIPTDFEIHENLFCKSILDKIPTSLVHTQEVLIQNCPLNIEKLTDLLENQCRDDTTIWVKSEESVQVIETHEKAWWLPKIYFFGRVVLVFLSFCDWDCQD</sequence>
<dbReference type="Proteomes" id="UP000037035">
    <property type="component" value="Unassembled WGS sequence"/>
</dbReference>
<accession>A0A0L6UBW1</accession>
<dbReference type="EMBL" id="LAVV01013055">
    <property type="protein sequence ID" value="KNZ46049.1"/>
    <property type="molecule type" value="Genomic_DNA"/>
</dbReference>